<keyword evidence="3" id="KW-1185">Reference proteome</keyword>
<protein>
    <submittedName>
        <fullName evidence="2">Uncharacterized protein</fullName>
    </submittedName>
</protein>
<name>A0ABP1BQ83_9BRYO</name>
<sequence>MSDYSQQEATTVATSTVAARVILQPPPPHHVQTDPILQNSGRNHCHKLLSTHKSGVNGLSQNYSGGGGGSVQNDVHRRYDAGILRGGNVIHQEKGNHNNQVARKKEPVNGSILPLLTSSSVGIVRKQISTGANNRDRGSLSKIVSYSHVLIPEKETIAHQVTHSISRKQDRSSKNKTAGASVTTQVTTTTTQYGGPKHMLLLDNTSRASKAAAASTRAGRTMFSYKDVAVAQPGTHTSIWPEFEHLTATTSNEKSEEPEAVAKKADLNSYDV</sequence>
<reference evidence="2" key="1">
    <citation type="submission" date="2024-03" db="EMBL/GenBank/DDBJ databases">
        <authorList>
            <consortium name="ELIXIR-Norway"/>
            <consortium name="Elixir Norway"/>
        </authorList>
    </citation>
    <scope>NUCLEOTIDE SEQUENCE</scope>
</reference>
<evidence type="ECO:0000256" key="1">
    <source>
        <dbReference type="SAM" id="MobiDB-lite"/>
    </source>
</evidence>
<evidence type="ECO:0000313" key="2">
    <source>
        <dbReference type="EMBL" id="CAK9878217.1"/>
    </source>
</evidence>
<feature type="region of interest" description="Disordered" evidence="1">
    <location>
        <begin position="249"/>
        <end position="272"/>
    </location>
</feature>
<accession>A0ABP1BQ83</accession>
<gene>
    <name evidence="2" type="ORF">CSSPJE1EN2_LOCUS20003</name>
</gene>
<dbReference type="Proteomes" id="UP001497522">
    <property type="component" value="Chromosome 6"/>
</dbReference>
<feature type="region of interest" description="Disordered" evidence="1">
    <location>
        <begin position="162"/>
        <end position="183"/>
    </location>
</feature>
<dbReference type="EMBL" id="OZ023707">
    <property type="protein sequence ID" value="CAK9878217.1"/>
    <property type="molecule type" value="Genomic_DNA"/>
</dbReference>
<proteinExistence type="predicted"/>
<organism evidence="2 3">
    <name type="scientific">Sphagnum jensenii</name>
    <dbReference type="NCBI Taxonomy" id="128206"/>
    <lineage>
        <taxon>Eukaryota</taxon>
        <taxon>Viridiplantae</taxon>
        <taxon>Streptophyta</taxon>
        <taxon>Embryophyta</taxon>
        <taxon>Bryophyta</taxon>
        <taxon>Sphagnophytina</taxon>
        <taxon>Sphagnopsida</taxon>
        <taxon>Sphagnales</taxon>
        <taxon>Sphagnaceae</taxon>
        <taxon>Sphagnum</taxon>
    </lineage>
</organism>
<evidence type="ECO:0000313" key="3">
    <source>
        <dbReference type="Proteomes" id="UP001497522"/>
    </source>
</evidence>
<feature type="compositionally biased region" description="Basic and acidic residues" evidence="1">
    <location>
        <begin position="253"/>
        <end position="266"/>
    </location>
</feature>